<comment type="similarity">
    <text evidence="3">Belongs to the glycosyl hydrolase 25 family.</text>
</comment>
<evidence type="ECO:0000256" key="10">
    <source>
        <dbReference type="ARBA" id="ARBA00023295"/>
    </source>
</evidence>
<comment type="function">
    <text evidence="11">This enzyme has both lysozyme (acetylmuramidase) and diacetylmuramidase activities.</text>
</comment>
<dbReference type="Pfam" id="PF01183">
    <property type="entry name" value="Glyco_hydro_25"/>
    <property type="match status" value="1"/>
</dbReference>
<keyword evidence="10" id="KW-0326">Glycosidase</keyword>
<dbReference type="PANTHER" id="PTHR34135:SF2">
    <property type="entry name" value="LYSOZYME"/>
    <property type="match status" value="1"/>
</dbReference>
<dbReference type="SMART" id="SM00641">
    <property type="entry name" value="Glyco_25"/>
    <property type="match status" value="1"/>
</dbReference>
<name>A0A2I1PAX1_9MICO</name>
<dbReference type="FunFam" id="3.20.20.80:FF:000060">
    <property type="entry name" value="Lysozyme M1"/>
    <property type="match status" value="1"/>
</dbReference>
<dbReference type="Proteomes" id="UP000234206">
    <property type="component" value="Unassembled WGS sequence"/>
</dbReference>
<feature type="region of interest" description="Disordered" evidence="12">
    <location>
        <begin position="1"/>
        <end position="63"/>
    </location>
</feature>
<evidence type="ECO:0000256" key="2">
    <source>
        <dbReference type="ARBA" id="ARBA00004613"/>
    </source>
</evidence>
<evidence type="ECO:0000256" key="8">
    <source>
        <dbReference type="ARBA" id="ARBA00022801"/>
    </source>
</evidence>
<dbReference type="EC" id="3.2.1.17" evidence="4"/>
<evidence type="ECO:0000256" key="3">
    <source>
        <dbReference type="ARBA" id="ARBA00010646"/>
    </source>
</evidence>
<gene>
    <name evidence="13" type="ORF">CYJ76_05815</name>
</gene>
<keyword evidence="5" id="KW-0964">Secreted</keyword>
<keyword evidence="9" id="KW-1015">Disulfide bond</keyword>
<sequence>MAVTGLTAPAATAESVAEDRREAPRPDAVARQHGVDARHGAPMGWRLRDGHDAAGPAAPQTAPADPFRAEAAVPGMDVSGHTVGNDWKTWHGNGIEFAYIKASEGDYLLNTKFAEQWTGATQEGVVRGSYHFANPKVTDGATQADYFIEHGGGWTPDDRTLPGALDIEWNPYEGNDCYDRTPAELQQFVADFVGRYQERTGTRPIIYTARSWWDQCMGSSPSWRSTPLWIARWTDSPGPLPDAWKGVEHTIWQNAAWEELGYDTDLFNGDLTALKAFATNGA</sequence>
<evidence type="ECO:0000256" key="12">
    <source>
        <dbReference type="SAM" id="MobiDB-lite"/>
    </source>
</evidence>
<keyword evidence="6" id="KW-0929">Antimicrobial</keyword>
<keyword evidence="8" id="KW-0378">Hydrolase</keyword>
<dbReference type="GO" id="GO:0005576">
    <property type="term" value="C:extracellular region"/>
    <property type="evidence" value="ECO:0007669"/>
    <property type="project" value="UniProtKB-SubCell"/>
</dbReference>
<evidence type="ECO:0000256" key="6">
    <source>
        <dbReference type="ARBA" id="ARBA00022529"/>
    </source>
</evidence>
<dbReference type="InterPro" id="IPR018077">
    <property type="entry name" value="Glyco_hydro_fam25_subgr"/>
</dbReference>
<comment type="subcellular location">
    <subcellularLocation>
        <location evidence="2">Secreted</location>
    </subcellularLocation>
</comment>
<evidence type="ECO:0000256" key="9">
    <source>
        <dbReference type="ARBA" id="ARBA00023157"/>
    </source>
</evidence>
<dbReference type="Gene3D" id="3.20.20.80">
    <property type="entry name" value="Glycosidases"/>
    <property type="match status" value="1"/>
</dbReference>
<evidence type="ECO:0000256" key="4">
    <source>
        <dbReference type="ARBA" id="ARBA00012732"/>
    </source>
</evidence>
<accession>A0A2I1PAX1</accession>
<dbReference type="GO" id="GO:0003796">
    <property type="term" value="F:lysozyme activity"/>
    <property type="evidence" value="ECO:0007669"/>
    <property type="project" value="UniProtKB-EC"/>
</dbReference>
<dbReference type="GO" id="GO:0016052">
    <property type="term" value="P:carbohydrate catabolic process"/>
    <property type="evidence" value="ECO:0007669"/>
    <property type="project" value="TreeGrafter"/>
</dbReference>
<dbReference type="RefSeq" id="WP_101849510.1">
    <property type="nucleotide sequence ID" value="NZ_PKIZ01000009.1"/>
</dbReference>
<evidence type="ECO:0000256" key="5">
    <source>
        <dbReference type="ARBA" id="ARBA00022525"/>
    </source>
</evidence>
<evidence type="ECO:0000313" key="13">
    <source>
        <dbReference type="EMBL" id="PKZ41768.1"/>
    </source>
</evidence>
<dbReference type="InterPro" id="IPR002053">
    <property type="entry name" value="Glyco_hydro_25"/>
</dbReference>
<evidence type="ECO:0000313" key="14">
    <source>
        <dbReference type="Proteomes" id="UP000234206"/>
    </source>
</evidence>
<dbReference type="GO" id="GO:0016998">
    <property type="term" value="P:cell wall macromolecule catabolic process"/>
    <property type="evidence" value="ECO:0007669"/>
    <property type="project" value="InterPro"/>
</dbReference>
<dbReference type="PROSITE" id="PS51904">
    <property type="entry name" value="GLYCOSYL_HYDROL_F25_2"/>
    <property type="match status" value="1"/>
</dbReference>
<dbReference type="GO" id="GO:0042742">
    <property type="term" value="P:defense response to bacterium"/>
    <property type="evidence" value="ECO:0007669"/>
    <property type="project" value="UniProtKB-KW"/>
</dbReference>
<keyword evidence="14" id="KW-1185">Reference proteome</keyword>
<dbReference type="GO" id="GO:0009253">
    <property type="term" value="P:peptidoglycan catabolic process"/>
    <property type="evidence" value="ECO:0007669"/>
    <property type="project" value="InterPro"/>
</dbReference>
<evidence type="ECO:0000256" key="7">
    <source>
        <dbReference type="ARBA" id="ARBA00022638"/>
    </source>
</evidence>
<comment type="caution">
    <text evidence="13">The sequence shown here is derived from an EMBL/GenBank/DDBJ whole genome shotgun (WGS) entry which is preliminary data.</text>
</comment>
<keyword evidence="7" id="KW-0081">Bacteriolytic enzyme</keyword>
<dbReference type="InterPro" id="IPR017853">
    <property type="entry name" value="GH"/>
</dbReference>
<dbReference type="GO" id="GO:0031640">
    <property type="term" value="P:killing of cells of another organism"/>
    <property type="evidence" value="ECO:0007669"/>
    <property type="project" value="UniProtKB-KW"/>
</dbReference>
<protein>
    <recommendedName>
        <fullName evidence="4">lysozyme</fullName>
        <ecNumber evidence="4">3.2.1.17</ecNumber>
    </recommendedName>
</protein>
<dbReference type="OrthoDB" id="287365at2"/>
<dbReference type="PANTHER" id="PTHR34135">
    <property type="entry name" value="LYSOZYME"/>
    <property type="match status" value="1"/>
</dbReference>
<dbReference type="SUPFAM" id="SSF51445">
    <property type="entry name" value="(Trans)glycosidases"/>
    <property type="match status" value="1"/>
</dbReference>
<feature type="compositionally biased region" description="Basic and acidic residues" evidence="12">
    <location>
        <begin position="17"/>
        <end position="39"/>
    </location>
</feature>
<dbReference type="EMBL" id="PKIZ01000009">
    <property type="protein sequence ID" value="PKZ41768.1"/>
    <property type="molecule type" value="Genomic_DNA"/>
</dbReference>
<proteinExistence type="inferred from homology"/>
<organism evidence="13 14">
    <name type="scientific">Kytococcus schroeteri</name>
    <dbReference type="NCBI Taxonomy" id="138300"/>
    <lineage>
        <taxon>Bacteria</taxon>
        <taxon>Bacillati</taxon>
        <taxon>Actinomycetota</taxon>
        <taxon>Actinomycetes</taxon>
        <taxon>Micrococcales</taxon>
        <taxon>Kytococcaceae</taxon>
        <taxon>Kytococcus</taxon>
    </lineage>
</organism>
<feature type="compositionally biased region" description="Low complexity" evidence="12">
    <location>
        <begin position="53"/>
        <end position="63"/>
    </location>
</feature>
<evidence type="ECO:0000256" key="11">
    <source>
        <dbReference type="ARBA" id="ARBA00055588"/>
    </source>
</evidence>
<comment type="catalytic activity">
    <reaction evidence="1">
        <text>Hydrolysis of (1-&gt;4)-beta-linkages between N-acetylmuramic acid and N-acetyl-D-glucosamine residues in a peptidoglycan and between N-acetyl-D-glucosamine residues in chitodextrins.</text>
        <dbReference type="EC" id="3.2.1.17"/>
    </reaction>
</comment>
<evidence type="ECO:0000256" key="1">
    <source>
        <dbReference type="ARBA" id="ARBA00000632"/>
    </source>
</evidence>
<dbReference type="AlphaFoldDB" id="A0A2I1PAX1"/>
<reference evidence="13 14" key="1">
    <citation type="submission" date="2017-12" db="EMBL/GenBank/DDBJ databases">
        <title>Phylogenetic diversity of female urinary microbiome.</title>
        <authorList>
            <person name="Thomas-White K."/>
            <person name="Wolfe A.J."/>
        </authorList>
    </citation>
    <scope>NUCLEOTIDE SEQUENCE [LARGE SCALE GENOMIC DNA]</scope>
    <source>
        <strain evidence="13 14">UMB1298</strain>
    </source>
</reference>